<protein>
    <submittedName>
        <fullName evidence="12">Neurotensin receptor type 2-like</fullName>
    </submittedName>
</protein>
<reference evidence="12" key="1">
    <citation type="submission" date="2025-08" db="UniProtKB">
        <authorList>
            <consortium name="RefSeq"/>
        </authorList>
    </citation>
    <scope>IDENTIFICATION</scope>
</reference>
<sequence>MNVSVILGVFVCVAGLVMNSLSTSVFLRQDWRKNTVTVTLLSLTVYFFTWPRSMFYDISSCTTVLVSLERCLCVVLPLKVNSLLTPRRVKMLLFLVWGVGLATYIPVFSSQFLVWKSDLATNMTVLTVGITSYRLKVETAHNIINTLFLQTVCQVTVVVNTVVMTSGLNRSKKFQKHSGNMRTAETSEVSSPAAGQNDGEPPPPVHVSRLHRELRQGHKTTGESHELKGEGKVAKKGKVSGTSAKYKRTIKVVSGVSCLFIICNTPLLVAVYMKNLAPGYDFGQKHQYEFLLTLDIVFLTTAVNAASNFMVYTVFNKKFRDDLLRLCGGEMKS</sequence>
<evidence type="ECO:0000256" key="2">
    <source>
        <dbReference type="ARBA" id="ARBA00022692"/>
    </source>
</evidence>
<feature type="compositionally biased region" description="Polar residues" evidence="8">
    <location>
        <begin position="177"/>
        <end position="194"/>
    </location>
</feature>
<accession>A0ABM1W0A8</accession>
<comment type="subcellular location">
    <subcellularLocation>
        <location evidence="1">Membrane</location>
        <topology evidence="1">Multi-pass membrane protein</topology>
    </subcellularLocation>
</comment>
<dbReference type="RefSeq" id="XP_035828101.1">
    <property type="nucleotide sequence ID" value="XM_035972208.1"/>
</dbReference>
<dbReference type="PROSITE" id="PS50262">
    <property type="entry name" value="G_PROTEIN_RECEP_F1_2"/>
    <property type="match status" value="1"/>
</dbReference>
<keyword evidence="7" id="KW-0807">Transducer</keyword>
<feature type="transmembrane region" description="Helical" evidence="9">
    <location>
        <begin position="292"/>
        <end position="315"/>
    </location>
</feature>
<evidence type="ECO:0000256" key="3">
    <source>
        <dbReference type="ARBA" id="ARBA00022989"/>
    </source>
</evidence>
<evidence type="ECO:0000256" key="6">
    <source>
        <dbReference type="ARBA" id="ARBA00023170"/>
    </source>
</evidence>
<feature type="domain" description="G-protein coupled receptors family 1 profile" evidence="10">
    <location>
        <begin position="1"/>
        <end position="312"/>
    </location>
</feature>
<evidence type="ECO:0000256" key="8">
    <source>
        <dbReference type="SAM" id="MobiDB-lite"/>
    </source>
</evidence>
<keyword evidence="5 9" id="KW-0472">Membrane</keyword>
<gene>
    <name evidence="12" type="primary">LOC101851982</name>
</gene>
<proteinExistence type="predicted"/>
<keyword evidence="3 9" id="KW-1133">Transmembrane helix</keyword>
<dbReference type="Pfam" id="PF00001">
    <property type="entry name" value="7tm_1"/>
    <property type="match status" value="1"/>
</dbReference>
<dbReference type="PANTHER" id="PTHR24243">
    <property type="entry name" value="G-PROTEIN COUPLED RECEPTOR"/>
    <property type="match status" value="1"/>
</dbReference>
<feature type="transmembrane region" description="Helical" evidence="9">
    <location>
        <begin position="252"/>
        <end position="272"/>
    </location>
</feature>
<keyword evidence="11" id="KW-1185">Reference proteome</keyword>
<dbReference type="InterPro" id="IPR000276">
    <property type="entry name" value="GPCR_Rhodpsn"/>
</dbReference>
<dbReference type="SUPFAM" id="SSF81321">
    <property type="entry name" value="Family A G protein-coupled receptor-like"/>
    <property type="match status" value="1"/>
</dbReference>
<evidence type="ECO:0000313" key="11">
    <source>
        <dbReference type="Proteomes" id="UP000694888"/>
    </source>
</evidence>
<dbReference type="Proteomes" id="UP000694888">
    <property type="component" value="Unplaced"/>
</dbReference>
<organism evidence="11 12">
    <name type="scientific">Aplysia californica</name>
    <name type="common">California sea hare</name>
    <dbReference type="NCBI Taxonomy" id="6500"/>
    <lineage>
        <taxon>Eukaryota</taxon>
        <taxon>Metazoa</taxon>
        <taxon>Spiralia</taxon>
        <taxon>Lophotrochozoa</taxon>
        <taxon>Mollusca</taxon>
        <taxon>Gastropoda</taxon>
        <taxon>Heterobranchia</taxon>
        <taxon>Euthyneura</taxon>
        <taxon>Tectipleura</taxon>
        <taxon>Aplysiida</taxon>
        <taxon>Aplysioidea</taxon>
        <taxon>Aplysiidae</taxon>
        <taxon>Aplysia</taxon>
    </lineage>
</organism>
<dbReference type="GeneID" id="101851982"/>
<feature type="transmembrane region" description="Helical" evidence="9">
    <location>
        <begin position="92"/>
        <end position="114"/>
    </location>
</feature>
<keyword evidence="4" id="KW-0297">G-protein coupled receptor</keyword>
<feature type="transmembrane region" description="Helical" evidence="9">
    <location>
        <begin position="147"/>
        <end position="168"/>
    </location>
</feature>
<evidence type="ECO:0000313" key="12">
    <source>
        <dbReference type="RefSeq" id="XP_035828101.1"/>
    </source>
</evidence>
<evidence type="ECO:0000259" key="10">
    <source>
        <dbReference type="PROSITE" id="PS50262"/>
    </source>
</evidence>
<evidence type="ECO:0000256" key="5">
    <source>
        <dbReference type="ARBA" id="ARBA00023136"/>
    </source>
</evidence>
<evidence type="ECO:0000256" key="7">
    <source>
        <dbReference type="ARBA" id="ARBA00023224"/>
    </source>
</evidence>
<evidence type="ECO:0000256" key="1">
    <source>
        <dbReference type="ARBA" id="ARBA00004141"/>
    </source>
</evidence>
<keyword evidence="6" id="KW-0675">Receptor</keyword>
<dbReference type="Gene3D" id="1.20.1070.10">
    <property type="entry name" value="Rhodopsin 7-helix transmembrane proteins"/>
    <property type="match status" value="1"/>
</dbReference>
<feature type="region of interest" description="Disordered" evidence="8">
    <location>
        <begin position="174"/>
        <end position="207"/>
    </location>
</feature>
<feature type="transmembrane region" description="Helical" evidence="9">
    <location>
        <begin position="6"/>
        <end position="27"/>
    </location>
</feature>
<dbReference type="InterPro" id="IPR017452">
    <property type="entry name" value="GPCR_Rhodpsn_7TM"/>
</dbReference>
<evidence type="ECO:0000256" key="9">
    <source>
        <dbReference type="SAM" id="Phobius"/>
    </source>
</evidence>
<name>A0ABM1W0A8_APLCA</name>
<keyword evidence="2 9" id="KW-0812">Transmembrane</keyword>
<evidence type="ECO:0000256" key="4">
    <source>
        <dbReference type="ARBA" id="ARBA00023040"/>
    </source>
</evidence>
<dbReference type="PANTHER" id="PTHR24243:SF208">
    <property type="entry name" value="PYROKININ-1 RECEPTOR"/>
    <property type="match status" value="1"/>
</dbReference>